<evidence type="ECO:0000256" key="2">
    <source>
        <dbReference type="ARBA" id="ARBA00009473"/>
    </source>
</evidence>
<dbReference type="RefSeq" id="WP_336435839.1">
    <property type="nucleotide sequence ID" value="NZ_JBAWKS010000001.1"/>
</dbReference>
<evidence type="ECO:0000256" key="5">
    <source>
        <dbReference type="ARBA" id="ARBA00023270"/>
    </source>
</evidence>
<protein>
    <recommendedName>
        <fullName evidence="3 7">Deoxyribose-phosphate aldolase</fullName>
        <ecNumber evidence="3 7">4.1.2.4</ecNumber>
    </recommendedName>
</protein>
<name>A0ABU8EUW2_9GAMM</name>
<comment type="similarity">
    <text evidence="2">Belongs to the DeoC/FbaB aldolase family. DeoC type 2 subfamily.</text>
</comment>
<keyword evidence="5" id="KW-0704">Schiff base</keyword>
<dbReference type="InterPro" id="IPR002915">
    <property type="entry name" value="DeoC/FbaB/LacD_aldolase"/>
</dbReference>
<keyword evidence="4 8" id="KW-0456">Lyase</keyword>
<dbReference type="Pfam" id="PF01791">
    <property type="entry name" value="DeoC"/>
    <property type="match status" value="1"/>
</dbReference>
<organism evidence="8 9">
    <name type="scientific">Pseudoalteromonas spongiae</name>
    <dbReference type="NCBI Taxonomy" id="298657"/>
    <lineage>
        <taxon>Bacteria</taxon>
        <taxon>Pseudomonadati</taxon>
        <taxon>Pseudomonadota</taxon>
        <taxon>Gammaproteobacteria</taxon>
        <taxon>Alteromonadales</taxon>
        <taxon>Pseudoalteromonadaceae</taxon>
        <taxon>Pseudoalteromonas</taxon>
    </lineage>
</organism>
<evidence type="ECO:0000256" key="3">
    <source>
        <dbReference type="ARBA" id="ARBA00012515"/>
    </source>
</evidence>
<sequence length="259" mass="27515">MTLNTQLDLTAAAKITLQCMDLTSLTGSESDDEIRALCQQANNSAGHTAAICIYPQYIEFAKTQLNSDVKIATVTNFPHGDKNIDKAVSETEQAVSLGADEVDIVFPYRALIDGDETLGFELVKQCKVACGDTVLLKVIIESGELKSDELIANASRIAIDAGADFIKTSTGKVPVNATLNAAKIMLETIKASGKQVGFKAAGGVRTVADAKQYIELAASIFDLDWVNPANFRFGASGLLGDVKAVLQINTSTDSTQGDY</sequence>
<dbReference type="PIRSF" id="PIRSF001357">
    <property type="entry name" value="DeoC"/>
    <property type="match status" value="1"/>
</dbReference>
<dbReference type="EC" id="4.1.2.4" evidence="3 7"/>
<reference evidence="8 9" key="1">
    <citation type="submission" date="2023-12" db="EMBL/GenBank/DDBJ databases">
        <title>Friends and Foes: Symbiotic and Algicidal bacterial influence on Karenia brevis blooms.</title>
        <authorList>
            <person name="Fei C."/>
            <person name="Mohamed A.R."/>
            <person name="Booker A."/>
            <person name="Arshad M."/>
            <person name="Klass S."/>
            <person name="Ahn S."/>
            <person name="Gilbert P.M."/>
            <person name="Heil C.A."/>
            <person name="Martinez J.M."/>
            <person name="Amin S.A."/>
        </authorList>
    </citation>
    <scope>NUCLEOTIDE SEQUENCE [LARGE SCALE GENOMIC DNA]</scope>
    <source>
        <strain evidence="8 9">CE15</strain>
    </source>
</reference>
<dbReference type="GO" id="GO:0004139">
    <property type="term" value="F:deoxyribose-phosphate aldolase activity"/>
    <property type="evidence" value="ECO:0007669"/>
    <property type="project" value="UniProtKB-EC"/>
</dbReference>
<dbReference type="SMART" id="SM01133">
    <property type="entry name" value="DeoC"/>
    <property type="match status" value="1"/>
</dbReference>
<dbReference type="Gene3D" id="3.20.20.70">
    <property type="entry name" value="Aldolase class I"/>
    <property type="match status" value="1"/>
</dbReference>
<comment type="caution">
    <text evidence="8">The sequence shown here is derived from an EMBL/GenBank/DDBJ whole genome shotgun (WGS) entry which is preliminary data.</text>
</comment>
<dbReference type="PANTHER" id="PTHR10889:SF3">
    <property type="entry name" value="DEOXYRIBOSE-PHOSPHATE ALDOLASE"/>
    <property type="match status" value="1"/>
</dbReference>
<dbReference type="InterPro" id="IPR011343">
    <property type="entry name" value="DeoC"/>
</dbReference>
<dbReference type="PANTHER" id="PTHR10889">
    <property type="entry name" value="DEOXYRIBOSE-PHOSPHATE ALDOLASE"/>
    <property type="match status" value="1"/>
</dbReference>
<keyword evidence="9" id="KW-1185">Reference proteome</keyword>
<comment type="pathway">
    <text evidence="1">Carbohydrate degradation; 2-deoxy-D-ribose 1-phosphate degradation; D-glyceraldehyde 3-phosphate and acetaldehyde from 2-deoxy-alpha-D-ribose 1-phosphate: step 2/2.</text>
</comment>
<dbReference type="NCBIfam" id="TIGR00126">
    <property type="entry name" value="deoC"/>
    <property type="match status" value="1"/>
</dbReference>
<evidence type="ECO:0000313" key="8">
    <source>
        <dbReference type="EMBL" id="MEI4550756.1"/>
    </source>
</evidence>
<dbReference type="CDD" id="cd00959">
    <property type="entry name" value="DeoC"/>
    <property type="match status" value="1"/>
</dbReference>
<evidence type="ECO:0000256" key="4">
    <source>
        <dbReference type="ARBA" id="ARBA00023239"/>
    </source>
</evidence>
<evidence type="ECO:0000256" key="1">
    <source>
        <dbReference type="ARBA" id="ARBA00004816"/>
    </source>
</evidence>
<evidence type="ECO:0000256" key="7">
    <source>
        <dbReference type="NCBIfam" id="TIGR00126"/>
    </source>
</evidence>
<evidence type="ECO:0000313" key="9">
    <source>
        <dbReference type="Proteomes" id="UP001382455"/>
    </source>
</evidence>
<comment type="catalytic activity">
    <reaction evidence="6">
        <text>2-deoxy-D-ribose 5-phosphate = D-glyceraldehyde 3-phosphate + acetaldehyde</text>
        <dbReference type="Rhea" id="RHEA:12821"/>
        <dbReference type="ChEBI" id="CHEBI:15343"/>
        <dbReference type="ChEBI" id="CHEBI:59776"/>
        <dbReference type="ChEBI" id="CHEBI:62877"/>
        <dbReference type="EC" id="4.1.2.4"/>
    </reaction>
</comment>
<dbReference type="EMBL" id="JBAWKS010000001">
    <property type="protein sequence ID" value="MEI4550756.1"/>
    <property type="molecule type" value="Genomic_DNA"/>
</dbReference>
<evidence type="ECO:0000256" key="6">
    <source>
        <dbReference type="ARBA" id="ARBA00048791"/>
    </source>
</evidence>
<proteinExistence type="inferred from homology"/>
<dbReference type="Proteomes" id="UP001382455">
    <property type="component" value="Unassembled WGS sequence"/>
</dbReference>
<accession>A0ABU8EUW2</accession>
<gene>
    <name evidence="8" type="primary">deoC</name>
    <name evidence="8" type="ORF">WAE96_13880</name>
</gene>
<dbReference type="InterPro" id="IPR013785">
    <property type="entry name" value="Aldolase_TIM"/>
</dbReference>
<dbReference type="SUPFAM" id="SSF51569">
    <property type="entry name" value="Aldolase"/>
    <property type="match status" value="1"/>
</dbReference>